<dbReference type="PANTHER" id="PTHR30417">
    <property type="entry name" value="N-ACETYLMURAMOYL-L-ALANINE AMIDASE AMID"/>
    <property type="match status" value="1"/>
</dbReference>
<comment type="similarity">
    <text evidence="2">Belongs to the N-acetylmuramoyl-L-alanine amidase 2 family.</text>
</comment>
<sequence>MTEAVGGCQEQARGGTACLISSKEGDVNDVKIVKDYIPLTNQNRPGFPLTPRYLTIHETGNRRKDATALMHARYVKRRDTAVSWHYTVDDQGTIYQHLPTTENGWHAGDGRHGRGNRESIGIELCVNEGSDFTKTKAQAVQLIRQLMQQFSIPLDRVVPHQHWSGKRCPQRLLNERGGFASFQNLIMSQKPAPQPKETAQPVSIVDWMKQAGMDASYANRANLAQMRGITGYTGTAAQNRRLLSTLIEETQQKSSSLPTVRSGEGIVDWMKRAGLDESYTNRAKLARAQGIENYRGTAEQNTELLRKLAEG</sequence>
<organism evidence="11 12">
    <name type="scientific">Shouchella xiaoxiensis</name>
    <dbReference type="NCBI Taxonomy" id="766895"/>
    <lineage>
        <taxon>Bacteria</taxon>
        <taxon>Bacillati</taxon>
        <taxon>Bacillota</taxon>
        <taxon>Bacilli</taxon>
        <taxon>Bacillales</taxon>
        <taxon>Bacillaceae</taxon>
        <taxon>Shouchella</taxon>
    </lineage>
</organism>
<feature type="domain" description="N-acetylmuramoyl-L-alanine amidase" evidence="10">
    <location>
        <begin position="39"/>
        <end position="186"/>
    </location>
</feature>
<dbReference type="CDD" id="cd06583">
    <property type="entry name" value="PGRP"/>
    <property type="match status" value="1"/>
</dbReference>
<dbReference type="Gene3D" id="3.40.80.10">
    <property type="entry name" value="Peptidoglycan recognition protein-like"/>
    <property type="match status" value="1"/>
</dbReference>
<dbReference type="PANTHER" id="PTHR30417:SF11">
    <property type="entry name" value="N-ACETYLMURAMOYL-L-ALANINE AMIDASE XLYA"/>
    <property type="match status" value="1"/>
</dbReference>
<dbReference type="SUPFAM" id="SSF55846">
    <property type="entry name" value="N-acetylmuramoyl-L-alanine amidase-like"/>
    <property type="match status" value="1"/>
</dbReference>
<evidence type="ECO:0000313" key="11">
    <source>
        <dbReference type="EMBL" id="MBM7839904.1"/>
    </source>
</evidence>
<evidence type="ECO:0000313" key="12">
    <source>
        <dbReference type="Proteomes" id="UP001179280"/>
    </source>
</evidence>
<dbReference type="SUPFAM" id="SSF158634">
    <property type="entry name" value="RPA2825-like"/>
    <property type="match status" value="2"/>
</dbReference>
<evidence type="ECO:0000256" key="2">
    <source>
        <dbReference type="ARBA" id="ARBA00007553"/>
    </source>
</evidence>
<evidence type="ECO:0000256" key="9">
    <source>
        <dbReference type="ARBA" id="ARBA00032390"/>
    </source>
</evidence>
<comment type="caution">
    <text evidence="11">The sequence shown here is derived from an EMBL/GenBank/DDBJ whole genome shotgun (WGS) entry which is preliminary data.</text>
</comment>
<reference evidence="11" key="1">
    <citation type="submission" date="2021-01" db="EMBL/GenBank/DDBJ databases">
        <title>Genomic Encyclopedia of Type Strains, Phase IV (KMG-IV): sequencing the most valuable type-strain genomes for metagenomic binning, comparative biology and taxonomic classification.</title>
        <authorList>
            <person name="Goeker M."/>
        </authorList>
    </citation>
    <scope>NUCLEOTIDE SEQUENCE</scope>
    <source>
        <strain evidence="11">DSM 21943</strain>
    </source>
</reference>
<dbReference type="Proteomes" id="UP001179280">
    <property type="component" value="Unassembled WGS sequence"/>
</dbReference>
<keyword evidence="4" id="KW-0378">Hydrolase</keyword>
<evidence type="ECO:0000256" key="1">
    <source>
        <dbReference type="ARBA" id="ARBA00001561"/>
    </source>
</evidence>
<dbReference type="InterPro" id="IPR002502">
    <property type="entry name" value="Amidase_domain"/>
</dbReference>
<dbReference type="Pfam" id="PF01510">
    <property type="entry name" value="Amidase_2"/>
    <property type="match status" value="1"/>
</dbReference>
<proteinExistence type="inferred from homology"/>
<evidence type="ECO:0000256" key="3">
    <source>
        <dbReference type="ARBA" id="ARBA00011901"/>
    </source>
</evidence>
<dbReference type="EMBL" id="JAFBCV010000010">
    <property type="protein sequence ID" value="MBM7839904.1"/>
    <property type="molecule type" value="Genomic_DNA"/>
</dbReference>
<dbReference type="SMART" id="SM00644">
    <property type="entry name" value="Ami_2"/>
    <property type="match status" value="1"/>
</dbReference>
<name>A0ABS2SZL1_9BACI</name>
<evidence type="ECO:0000256" key="7">
    <source>
        <dbReference type="ARBA" id="ARBA00023316"/>
    </source>
</evidence>
<protein>
    <recommendedName>
        <fullName evidence="3">N-acetylmuramoyl-L-alanine amidase</fullName>
        <ecNumber evidence="3">3.5.1.28</ecNumber>
    </recommendedName>
    <alternativeName>
        <fullName evidence="9">Autolysin</fullName>
    </alternativeName>
    <alternativeName>
        <fullName evidence="8">Cell wall hydrolase</fullName>
    </alternativeName>
</protein>
<evidence type="ECO:0000256" key="6">
    <source>
        <dbReference type="ARBA" id="ARBA00023287"/>
    </source>
</evidence>
<dbReference type="EC" id="3.5.1.28" evidence="3"/>
<evidence type="ECO:0000256" key="8">
    <source>
        <dbReference type="ARBA" id="ARBA00030881"/>
    </source>
</evidence>
<keyword evidence="7" id="KW-0961">Cell wall biogenesis/degradation</keyword>
<accession>A0ABS2SZL1</accession>
<dbReference type="RefSeq" id="WP_204467217.1">
    <property type="nucleotide sequence ID" value="NZ_JAFBCV010000010.1"/>
</dbReference>
<dbReference type="InterPro" id="IPR036505">
    <property type="entry name" value="Amidase/PGRP_sf"/>
</dbReference>
<evidence type="ECO:0000256" key="4">
    <source>
        <dbReference type="ARBA" id="ARBA00022801"/>
    </source>
</evidence>
<evidence type="ECO:0000259" key="10">
    <source>
        <dbReference type="SMART" id="SM00644"/>
    </source>
</evidence>
<gene>
    <name evidence="11" type="ORF">JOC54_003184</name>
</gene>
<evidence type="ECO:0000256" key="5">
    <source>
        <dbReference type="ARBA" id="ARBA00022969"/>
    </source>
</evidence>
<keyword evidence="6" id="KW-0178">Competence</keyword>
<keyword evidence="5" id="KW-0749">Sporulation</keyword>
<keyword evidence="12" id="KW-1185">Reference proteome</keyword>
<comment type="catalytic activity">
    <reaction evidence="1">
        <text>Hydrolyzes the link between N-acetylmuramoyl residues and L-amino acid residues in certain cell-wall glycopeptides.</text>
        <dbReference type="EC" id="3.5.1.28"/>
    </reaction>
</comment>
<dbReference type="InterPro" id="IPR051206">
    <property type="entry name" value="NAMLAA_amidase_2"/>
</dbReference>